<evidence type="ECO:0000313" key="2">
    <source>
        <dbReference type="EMBL" id="KAH8036380.1"/>
    </source>
</evidence>
<sequence length="328" mass="37563">MRAPPITLELERANAEFELLIARKPIRYGLLSVRPDRVLPTLDVWQEHPAARCAFRFLRLTRDEARRMARLPGLHIYTDGSYTYRLAGAAFIVLGPSELIGVVGRYQVENAISAYCTEVIAMIEALRYVKNKCSVATVRLYTDCLSLLQAISEYKTTDPRVRDVKALLNDISATTEITLYHVPGHSGLLGNELADFLAARAARLGDARQAPLTLRAVRSILRREQLRRWDSDWRQNNADTDFFKWVTHVLDAPSWFPPNRTLVTLLTRHGRFHSYFHRFNLLAESVCSCSATCERTDHYLYYCPLTTQITGKIEPRADFDQRRYASLL</sequence>
<dbReference type="InterPro" id="IPR002156">
    <property type="entry name" value="RNaseH_domain"/>
</dbReference>
<dbReference type="InterPro" id="IPR012337">
    <property type="entry name" value="RNaseH-like_sf"/>
</dbReference>
<comment type="caution">
    <text evidence="2">The sequence shown here is derived from an EMBL/GenBank/DDBJ whole genome shotgun (WGS) entry which is preliminary data.</text>
</comment>
<dbReference type="InterPro" id="IPR036397">
    <property type="entry name" value="RNaseH_sf"/>
</dbReference>
<dbReference type="GO" id="GO:0004523">
    <property type="term" value="F:RNA-DNA hybrid ribonuclease activity"/>
    <property type="evidence" value="ECO:0007669"/>
    <property type="project" value="InterPro"/>
</dbReference>
<evidence type="ECO:0000259" key="1">
    <source>
        <dbReference type="PROSITE" id="PS50879"/>
    </source>
</evidence>
<reference evidence="2" key="2">
    <citation type="submission" date="2021-09" db="EMBL/GenBank/DDBJ databases">
        <authorList>
            <person name="Jia N."/>
            <person name="Wang J."/>
            <person name="Shi W."/>
            <person name="Du L."/>
            <person name="Sun Y."/>
            <person name="Zhan W."/>
            <person name="Jiang J."/>
            <person name="Wang Q."/>
            <person name="Zhang B."/>
            <person name="Ji P."/>
            <person name="Sakyi L.B."/>
            <person name="Cui X."/>
            <person name="Yuan T."/>
            <person name="Jiang B."/>
            <person name="Yang W."/>
            <person name="Lam T.T.-Y."/>
            <person name="Chang Q."/>
            <person name="Ding S."/>
            <person name="Wang X."/>
            <person name="Zhu J."/>
            <person name="Ruan X."/>
            <person name="Zhao L."/>
            <person name="Wei J."/>
            <person name="Que T."/>
            <person name="Du C."/>
            <person name="Cheng J."/>
            <person name="Dai P."/>
            <person name="Han X."/>
            <person name="Huang E."/>
            <person name="Gao Y."/>
            <person name="Liu J."/>
            <person name="Shao H."/>
            <person name="Ye R."/>
            <person name="Li L."/>
            <person name="Wei W."/>
            <person name="Wang X."/>
            <person name="Wang C."/>
            <person name="Huo Q."/>
            <person name="Li W."/>
            <person name="Guo W."/>
            <person name="Chen H."/>
            <person name="Chen S."/>
            <person name="Zhou L."/>
            <person name="Zhou L."/>
            <person name="Ni X."/>
            <person name="Tian J."/>
            <person name="Zhou Y."/>
            <person name="Sheng Y."/>
            <person name="Liu T."/>
            <person name="Pan Y."/>
            <person name="Xia L."/>
            <person name="Li J."/>
            <person name="Zhao F."/>
            <person name="Cao W."/>
        </authorList>
    </citation>
    <scope>NUCLEOTIDE SEQUENCE</scope>
    <source>
        <strain evidence="2">Rmic-2018</strain>
        <tissue evidence="2">Larvae</tissue>
    </source>
</reference>
<organism evidence="2 3">
    <name type="scientific">Rhipicephalus microplus</name>
    <name type="common">Cattle tick</name>
    <name type="synonym">Boophilus microplus</name>
    <dbReference type="NCBI Taxonomy" id="6941"/>
    <lineage>
        <taxon>Eukaryota</taxon>
        <taxon>Metazoa</taxon>
        <taxon>Ecdysozoa</taxon>
        <taxon>Arthropoda</taxon>
        <taxon>Chelicerata</taxon>
        <taxon>Arachnida</taxon>
        <taxon>Acari</taxon>
        <taxon>Parasitiformes</taxon>
        <taxon>Ixodida</taxon>
        <taxon>Ixodoidea</taxon>
        <taxon>Ixodidae</taxon>
        <taxon>Rhipicephalinae</taxon>
        <taxon>Rhipicephalus</taxon>
        <taxon>Boophilus</taxon>
    </lineage>
</organism>
<reference evidence="2" key="1">
    <citation type="journal article" date="2020" name="Cell">
        <title>Large-Scale Comparative Analyses of Tick Genomes Elucidate Their Genetic Diversity and Vector Capacities.</title>
        <authorList>
            <consortium name="Tick Genome and Microbiome Consortium (TIGMIC)"/>
            <person name="Jia N."/>
            <person name="Wang J."/>
            <person name="Shi W."/>
            <person name="Du L."/>
            <person name="Sun Y."/>
            <person name="Zhan W."/>
            <person name="Jiang J.F."/>
            <person name="Wang Q."/>
            <person name="Zhang B."/>
            <person name="Ji P."/>
            <person name="Bell-Sakyi L."/>
            <person name="Cui X.M."/>
            <person name="Yuan T.T."/>
            <person name="Jiang B.G."/>
            <person name="Yang W.F."/>
            <person name="Lam T.T."/>
            <person name="Chang Q.C."/>
            <person name="Ding S.J."/>
            <person name="Wang X.J."/>
            <person name="Zhu J.G."/>
            <person name="Ruan X.D."/>
            <person name="Zhao L."/>
            <person name="Wei J.T."/>
            <person name="Ye R.Z."/>
            <person name="Que T.C."/>
            <person name="Du C.H."/>
            <person name="Zhou Y.H."/>
            <person name="Cheng J.X."/>
            <person name="Dai P.F."/>
            <person name="Guo W.B."/>
            <person name="Han X.H."/>
            <person name="Huang E.J."/>
            <person name="Li L.F."/>
            <person name="Wei W."/>
            <person name="Gao Y.C."/>
            <person name="Liu J.Z."/>
            <person name="Shao H.Z."/>
            <person name="Wang X."/>
            <person name="Wang C.C."/>
            <person name="Yang T.C."/>
            <person name="Huo Q.B."/>
            <person name="Li W."/>
            <person name="Chen H.Y."/>
            <person name="Chen S.E."/>
            <person name="Zhou L.G."/>
            <person name="Ni X.B."/>
            <person name="Tian J.H."/>
            <person name="Sheng Y."/>
            <person name="Liu T."/>
            <person name="Pan Y.S."/>
            <person name="Xia L.Y."/>
            <person name="Li J."/>
            <person name="Zhao F."/>
            <person name="Cao W.C."/>
        </authorList>
    </citation>
    <scope>NUCLEOTIDE SEQUENCE</scope>
    <source>
        <strain evidence="2">Rmic-2018</strain>
    </source>
</reference>
<dbReference type="SUPFAM" id="SSF53098">
    <property type="entry name" value="Ribonuclease H-like"/>
    <property type="match status" value="1"/>
</dbReference>
<evidence type="ECO:0000313" key="3">
    <source>
        <dbReference type="Proteomes" id="UP000821866"/>
    </source>
</evidence>
<feature type="domain" description="RNase H type-1" evidence="1">
    <location>
        <begin position="70"/>
        <end position="203"/>
    </location>
</feature>
<dbReference type="PROSITE" id="PS50879">
    <property type="entry name" value="RNASE_H_1"/>
    <property type="match status" value="1"/>
</dbReference>
<dbReference type="AlphaFoldDB" id="A0A9J6EQF1"/>
<dbReference type="CDD" id="cd09276">
    <property type="entry name" value="Rnase_HI_RT_non_LTR"/>
    <property type="match status" value="1"/>
</dbReference>
<dbReference type="Gene3D" id="3.30.420.10">
    <property type="entry name" value="Ribonuclease H-like superfamily/Ribonuclease H"/>
    <property type="match status" value="1"/>
</dbReference>
<dbReference type="Pfam" id="PF00075">
    <property type="entry name" value="RNase_H"/>
    <property type="match status" value="1"/>
</dbReference>
<name>A0A9J6EQF1_RHIMP</name>
<keyword evidence="3" id="KW-1185">Reference proteome</keyword>
<dbReference type="GO" id="GO:0003676">
    <property type="term" value="F:nucleic acid binding"/>
    <property type="evidence" value="ECO:0007669"/>
    <property type="project" value="InterPro"/>
</dbReference>
<dbReference type="Proteomes" id="UP000821866">
    <property type="component" value="Chromosome 10"/>
</dbReference>
<accession>A0A9J6EQF1</accession>
<protein>
    <recommendedName>
        <fullName evidence="1">RNase H type-1 domain-containing protein</fullName>
    </recommendedName>
</protein>
<proteinExistence type="predicted"/>
<gene>
    <name evidence="2" type="ORF">HPB51_000162</name>
</gene>
<dbReference type="EMBL" id="JABSTU010000002">
    <property type="protein sequence ID" value="KAH8036380.1"/>
    <property type="molecule type" value="Genomic_DNA"/>
</dbReference>